<accession>A0A6J8EC43</accession>
<dbReference type="InterPro" id="IPR011042">
    <property type="entry name" value="6-blade_b-propeller_TolB-like"/>
</dbReference>
<evidence type="ECO:0008006" key="5">
    <source>
        <dbReference type="Google" id="ProtNLM"/>
    </source>
</evidence>
<dbReference type="SUPFAM" id="SSF63825">
    <property type="entry name" value="YWTD domain"/>
    <property type="match status" value="1"/>
</dbReference>
<dbReference type="AlphaFoldDB" id="A0A6J8EC43"/>
<name>A0A6J8EC43_MYTCO</name>
<reference evidence="3 4" key="1">
    <citation type="submission" date="2020-06" db="EMBL/GenBank/DDBJ databases">
        <authorList>
            <person name="Li R."/>
            <person name="Bekaert M."/>
        </authorList>
    </citation>
    <scope>NUCLEOTIDE SEQUENCE [LARGE SCALE GENOMIC DNA]</scope>
    <source>
        <strain evidence="4">wild</strain>
    </source>
</reference>
<dbReference type="OrthoDB" id="10039644at2759"/>
<protein>
    <recommendedName>
        <fullName evidence="5">TRIM2_3</fullName>
    </recommendedName>
</protein>
<dbReference type="EMBL" id="CACVKT020008819">
    <property type="protein sequence ID" value="CAC5417868.1"/>
    <property type="molecule type" value="Genomic_DNA"/>
</dbReference>
<dbReference type="PROSITE" id="PS51125">
    <property type="entry name" value="NHL"/>
    <property type="match status" value="1"/>
</dbReference>
<dbReference type="Proteomes" id="UP000507470">
    <property type="component" value="Unassembled WGS sequence"/>
</dbReference>
<gene>
    <name evidence="3" type="ORF">MCOR_50345</name>
</gene>
<dbReference type="InterPro" id="IPR001258">
    <property type="entry name" value="NHL_repeat"/>
</dbReference>
<evidence type="ECO:0000313" key="3">
    <source>
        <dbReference type="EMBL" id="CAC5417868.1"/>
    </source>
</evidence>
<evidence type="ECO:0000256" key="1">
    <source>
        <dbReference type="ARBA" id="ARBA00022737"/>
    </source>
</evidence>
<feature type="repeat" description="NHL" evidence="2">
    <location>
        <begin position="92"/>
        <end position="123"/>
    </location>
</feature>
<keyword evidence="4" id="KW-1185">Reference proteome</keyword>
<sequence>MENEKVTKVIPFDKLCSGLSFSNNSLAVGLGKDEIRIIDLEGNTLKSIEIETNSGPEYLVYRNGRVIYSDFKGKAVSCFDESGQQIWKYEEDLLGPAGLCIDTYGNAIVVDYYAHRIIVISKDGQDSKVLVSEEEDGLKELRCVCLKNNESKGYICNNSATNLAKFSLSYE</sequence>
<organism evidence="3 4">
    <name type="scientific">Mytilus coruscus</name>
    <name type="common">Sea mussel</name>
    <dbReference type="NCBI Taxonomy" id="42192"/>
    <lineage>
        <taxon>Eukaryota</taxon>
        <taxon>Metazoa</taxon>
        <taxon>Spiralia</taxon>
        <taxon>Lophotrochozoa</taxon>
        <taxon>Mollusca</taxon>
        <taxon>Bivalvia</taxon>
        <taxon>Autobranchia</taxon>
        <taxon>Pteriomorphia</taxon>
        <taxon>Mytilida</taxon>
        <taxon>Mytiloidea</taxon>
        <taxon>Mytilidae</taxon>
        <taxon>Mytilinae</taxon>
        <taxon>Mytilus</taxon>
    </lineage>
</organism>
<dbReference type="Gene3D" id="2.120.10.30">
    <property type="entry name" value="TolB, C-terminal domain"/>
    <property type="match status" value="1"/>
</dbReference>
<evidence type="ECO:0000313" key="4">
    <source>
        <dbReference type="Proteomes" id="UP000507470"/>
    </source>
</evidence>
<evidence type="ECO:0000256" key="2">
    <source>
        <dbReference type="PROSITE-ProRule" id="PRU00504"/>
    </source>
</evidence>
<proteinExistence type="predicted"/>
<keyword evidence="1" id="KW-0677">Repeat</keyword>